<name>A0A1M6U5P2_PSETH</name>
<dbReference type="OrthoDB" id="9814461at2"/>
<dbReference type="RefSeq" id="WP_073457450.1">
    <property type="nucleotide sequence ID" value="NZ_FRAP01000009.1"/>
</dbReference>
<accession>A0A1M6U5P2</accession>
<evidence type="ECO:0000256" key="4">
    <source>
        <dbReference type="ARBA" id="ARBA00022989"/>
    </source>
</evidence>
<keyword evidence="5 6" id="KW-0472">Membrane</keyword>
<feature type="transmembrane region" description="Helical" evidence="6">
    <location>
        <begin position="84"/>
        <end position="106"/>
    </location>
</feature>
<feature type="transmembrane region" description="Helical" evidence="6">
    <location>
        <begin position="7"/>
        <end position="25"/>
    </location>
</feature>
<keyword evidence="4 6" id="KW-1133">Transmembrane helix</keyword>
<evidence type="ECO:0000313" key="7">
    <source>
        <dbReference type="EMBL" id="SHK64408.1"/>
    </source>
</evidence>
<evidence type="ECO:0000313" key="8">
    <source>
        <dbReference type="Proteomes" id="UP000184363"/>
    </source>
</evidence>
<reference evidence="7 8" key="1">
    <citation type="submission" date="2016-11" db="EMBL/GenBank/DDBJ databases">
        <authorList>
            <person name="Jaros S."/>
            <person name="Januszkiewicz K."/>
            <person name="Wedrychowicz H."/>
        </authorList>
    </citation>
    <scope>NUCLEOTIDE SEQUENCE [LARGE SCALE GENOMIC DNA]</scope>
    <source>
        <strain evidence="7 8">DSM 43832</strain>
    </source>
</reference>
<dbReference type="PANTHER" id="PTHR30482:SF10">
    <property type="entry name" value="HIGH-AFFINITY BRANCHED-CHAIN AMINO ACID TRANSPORT PROTEIN BRAE"/>
    <property type="match status" value="1"/>
</dbReference>
<gene>
    <name evidence="7" type="ORF">SAMN05443637_109144</name>
</gene>
<organism evidence="7 8">
    <name type="scientific">Pseudonocardia thermophila</name>
    <dbReference type="NCBI Taxonomy" id="1848"/>
    <lineage>
        <taxon>Bacteria</taxon>
        <taxon>Bacillati</taxon>
        <taxon>Actinomycetota</taxon>
        <taxon>Actinomycetes</taxon>
        <taxon>Pseudonocardiales</taxon>
        <taxon>Pseudonocardiaceae</taxon>
        <taxon>Pseudonocardia</taxon>
    </lineage>
</organism>
<dbReference type="PANTHER" id="PTHR30482">
    <property type="entry name" value="HIGH-AFFINITY BRANCHED-CHAIN AMINO ACID TRANSPORT SYSTEM PERMEASE"/>
    <property type="match status" value="1"/>
</dbReference>
<dbReference type="STRING" id="1848.SAMN05443637_109144"/>
<feature type="transmembrane region" description="Helical" evidence="6">
    <location>
        <begin position="113"/>
        <end position="131"/>
    </location>
</feature>
<evidence type="ECO:0000256" key="1">
    <source>
        <dbReference type="ARBA" id="ARBA00004651"/>
    </source>
</evidence>
<comment type="subcellular location">
    <subcellularLocation>
        <location evidence="1">Cell membrane</location>
        <topology evidence="1">Multi-pass membrane protein</topology>
    </subcellularLocation>
</comment>
<dbReference type="GO" id="GO:0005886">
    <property type="term" value="C:plasma membrane"/>
    <property type="evidence" value="ECO:0007669"/>
    <property type="project" value="UniProtKB-SubCell"/>
</dbReference>
<feature type="transmembrane region" description="Helical" evidence="6">
    <location>
        <begin position="293"/>
        <end position="314"/>
    </location>
</feature>
<feature type="transmembrane region" description="Helical" evidence="6">
    <location>
        <begin position="58"/>
        <end position="78"/>
    </location>
</feature>
<dbReference type="InterPro" id="IPR001851">
    <property type="entry name" value="ABC_transp_permease"/>
</dbReference>
<proteinExistence type="predicted"/>
<evidence type="ECO:0000256" key="5">
    <source>
        <dbReference type="ARBA" id="ARBA00023136"/>
    </source>
</evidence>
<feature type="transmembrane region" description="Helical" evidence="6">
    <location>
        <begin position="31"/>
        <end position="51"/>
    </location>
</feature>
<feature type="transmembrane region" description="Helical" evidence="6">
    <location>
        <begin position="265"/>
        <end position="281"/>
    </location>
</feature>
<evidence type="ECO:0000256" key="3">
    <source>
        <dbReference type="ARBA" id="ARBA00022692"/>
    </source>
</evidence>
<dbReference type="Proteomes" id="UP000184363">
    <property type="component" value="Unassembled WGS sequence"/>
</dbReference>
<dbReference type="AlphaFoldDB" id="A0A1M6U5P2"/>
<sequence length="323" mass="34723">MLDHQPWLRYLQPVVLLIVAILVAQVVPSRYANALVLFTLYAYISICWNFVGGLAGKLSLAHGAFFGLGAYISAVLFVDLGVPLLVGGVIAAAVVAIFAWIMSAIAFRRRIGALYFALLTLAFAYVLLELVRQYEIAYKLLGVHLPLVDDPLNLIFLNKFNSFYIGMVMVAIALAVWIWVSRHRFGYMLAAIREDEEAAKALGVNVPSVLTVTMVATAAATSFAGVLAAGYLLSVEANFVMSFEWMNIVLAVTLVGGLGRMYGPVVGAAFITIIGEIVRSLPQSIAAGGISTIVYGALVLLAATLLPSGIVGIARRDRELVVR</sequence>
<feature type="transmembrane region" description="Helical" evidence="6">
    <location>
        <begin position="201"/>
        <end position="233"/>
    </location>
</feature>
<dbReference type="CDD" id="cd06581">
    <property type="entry name" value="TM_PBP1_LivM_like"/>
    <property type="match status" value="1"/>
</dbReference>
<keyword evidence="3 6" id="KW-0812">Transmembrane</keyword>
<keyword evidence="8" id="KW-1185">Reference proteome</keyword>
<dbReference type="Pfam" id="PF02653">
    <property type="entry name" value="BPD_transp_2"/>
    <property type="match status" value="1"/>
</dbReference>
<feature type="transmembrane region" description="Helical" evidence="6">
    <location>
        <begin position="239"/>
        <end position="258"/>
    </location>
</feature>
<evidence type="ECO:0000256" key="2">
    <source>
        <dbReference type="ARBA" id="ARBA00022475"/>
    </source>
</evidence>
<dbReference type="InterPro" id="IPR043428">
    <property type="entry name" value="LivM-like"/>
</dbReference>
<evidence type="ECO:0000256" key="6">
    <source>
        <dbReference type="SAM" id="Phobius"/>
    </source>
</evidence>
<keyword evidence="2" id="KW-1003">Cell membrane</keyword>
<dbReference type="GO" id="GO:0015658">
    <property type="term" value="F:branched-chain amino acid transmembrane transporter activity"/>
    <property type="evidence" value="ECO:0007669"/>
    <property type="project" value="InterPro"/>
</dbReference>
<protein>
    <submittedName>
        <fullName evidence="7">Amino acid/amide ABC transporter membrane protein 2, HAAT family</fullName>
    </submittedName>
</protein>
<dbReference type="EMBL" id="FRAP01000009">
    <property type="protein sequence ID" value="SHK64408.1"/>
    <property type="molecule type" value="Genomic_DNA"/>
</dbReference>
<feature type="transmembrane region" description="Helical" evidence="6">
    <location>
        <begin position="162"/>
        <end position="180"/>
    </location>
</feature>